<sequence length="2851" mass="295846">AGLDAGYWLRNLRQTVEFEQTTRVLLEDGHRVFVEASPHPVLTIGLQETFEDAADGAAVVVPSLRRDEGGMERFLLSLGQAHVHGAAVDWPGMFPDARPVDLPTYPFQRQRYWLEPDAVSGDVTTAGLASAGHPLLGASVGLAEGEGLLLTGRVSLRSHPWLVDHAVTGTVLLPGTAFVEMALRAGDEFGCDQVEELTLEAPLVLAAPDTVHIQVAVEGVDDNGRRTVSVYSRPEADGELWTRHATGTLAPAGVTTPTHQEDLRVWPPVGGRPVDVDGLYAALADRGYDYGPVFQGVRAAWRVGEVTYAEVVLGEEQHADAGGFAIHPALLDAALHAGLVPADGVVPETELHLPFAWSGVRLYASGATTVRVRVAPAGRDTLTVDVADTEGEPVASVASLALRPLPGGRLSVTGAGGADSLYVLEWTRAALDAEASAVTGEWAVVGDDGPFTVALVSAVDGAATVYPDVSTLAAAVAAGMPAPDVVLLATPSLGSAPVSVPAGVRDVARGVLAEVQQWLAGDVLSGARLVVVTSGGVAVLPGEDVPDLAAAGVWGLVRSAWSEEPGRFALVDVDGDDVSVRALPGVLASGAEPELAVREGTAYVPRLVRVSAPERTSELRELNPSGTVLITGASGTLGGLMARHLVAEYGVRHLLLASRRGELAPRAAELRAELGELGAEVTFAACDVGDRDALAALLATVPAGHPLTAVVHAAGGLDDGTIGLLTPERFDSVLRPKADAAWYLHELTRDLDLAAFILFSSIAATIGTGGQANYATANGFVDGLAHHRRAVGLPAMSLAWGLWAESSGMTGHLGEADLARMSRGGVSPMGSEQGLGLFDAALAVGAAVSVPARLDLVGLRGQAVAGLLPAVLRGMVRVSGRRVASGAQVGGGSSWAERIAALPQEQRESALLDVVGTNVATVLGYATSATVDGGRSFKDAGFDSLTSVELRNRLSAATGLQLPATLVFDYPTPGAVAGYLAERVLGERAVPAASAGGGSRPVGLAGGDDPIVIVAMSCRYPGGVASPEDLWRLVAGGVDAIGGFPQDRGWDVEDLFDPDPDRAGKSYSNQGGFLYEAAGFDAEFFGISPREALATDPQQRLLLETAWEAMERAGIEPSTLRGSSTGVFAGVMYDDYASRLHQAPEGLEGYMINGSAGSVASGRMAYTFGFEGPAVTVDTACSSSLVALHLAAQALRQGECSLALAGGVTVMATPGIFVEFSRQRGMAPDGRCKAFSAAADGAGWAEGVGMLLLERLSDAQRNGHPVLAVVRGSAVNQDGASNGLTAPNGPSQQRVIRQALSNAGLSAAEVDAVEAHGTGTTLGDPIEAQALLATYGQERSAEQPVWLGSLKSNIGHAQAAAGVGGIIKMVMAMREGVLPRTLHADEASPHIDWSSGAVSLLNEERSWPELDRPRRAAVSSFGISGTNAHVILEQPEPEGEMAGEVVEPVGPVAWPLSARTPEALREQAERLLAQVEEAEQSPITDIAAVLAASRASFDHRAVVIGADRADLVTGLSALVHGDSVPGVVRGTAVNAGGTAVLFTGQGSQRPGMGRELYETYPVFAAAFDAVCEQLDPHLGRSLRETVFTAPDSPEAELLDRTVFTQAAMFAVETALFRLAESFGVTPDYLIGHSIGELTAAHVAGVLSLADACALVAARGRLMQSAPEGGAMVAIAAAEHEVLPHLEEFADLVSLAAVNGPHAVVVSGDAGAASTIADRFRELGVKTKRLRVSHAFHSPHMDGVLEEFRRVAETLEFHAPAIPVISNVTGQVATAEELMSPDYWTRHIRAGVRFHDGVRALRERSVTTFLELGPDPVLTAMVHNALGDTAEDLTAAAVLRAGRPEGMTLTTALAAAYTGGAAVTWPVAGGVRPETLALLPTYAFQRTRYWLDAPAPVADAMSAGQDVAGHPLLGAVVELADEGGVLLTGRLGVTAQPWLADHVVAGSVLLPGAALLDLALRAGDSVGRDRVDELTLHTPLVLPERDALRLQVAVKADDGTGRRPFIVHTRPEGGEPGDETPWTRHASGLLASREPGAPDPADDLLVWPPAGADPVDIDELDERLTGAGLEYGPAFQGLRAAWRQGQVIYADVSMPEGTVAEAGAYLIHPALLDSAMRPIALLSAEDRPTLPFSWSGVTLYASGAAAARVRITPTGDSTYRLRIADAGGGLVADVEELTVRQLPDEQLRAARLAMSGGGLHRVDWTEPPAGAQVQPDAQRWAVIGASLSTYERYWPRYTDLADLTSGLVAGHAVPDILAIDTAQLPDVPHSTNQGVSRGSDPLAEVRTATGGVLRLLQGWLADTALADTHLVVLTHGGAAVLPDDVPHLAASAVRGLVRSAQAEHPGRITLVDLDGEETSGRSLYAAVALGEPEVAVREGTAYVPRLEVLPRDIDRTAAAPSLDPAGTVLVTGATGLLGALVARHLVAEHGARRLLLTSRRGPDAPGADALTAELAAAGAEVTLLACDTADPDALAALLATVPGDRPLTAVVHVAGALDDGVITRLAPEQLDTVLRPKADAAWHLHELTRDLDLSAFVLFSSVAATVGAPGQANYAAANAFLDALAQRRSAEGLPAVSLAWGLWGENSGMTGALRDADRARFARSGIAPMATADALALLDAALGAGEPALVPVRLDTAALRARATDGSLPPLLRALVRTPVRTTVPGALGLSGNATETLADRLAGLAADAREEVLLDLVRTAVAGVLGHPDSRAVEVHRGLQDMGFDSLTAVELRNRLGGEVGLRLPTTLAFDYPTAAALAAYLGERLAPKADGPVAGAMASELDRLAAVLAAGATGPEQHAEVGARLTELLRTWRDAGRGDGYGGPEDDLESATDDELFDALDDELGMSPVE</sequence>
<dbReference type="Gene3D" id="3.40.366.10">
    <property type="entry name" value="Malonyl-Coenzyme A Acyl Carrier Protein, domain 2"/>
    <property type="match status" value="2"/>
</dbReference>
<dbReference type="InterPro" id="IPR014031">
    <property type="entry name" value="Ketoacyl_synth_C"/>
</dbReference>
<dbReference type="EMBL" id="JBIAHM010000005">
    <property type="protein sequence ID" value="MFE9599984.1"/>
    <property type="molecule type" value="Genomic_DNA"/>
</dbReference>
<keyword evidence="3" id="KW-0597">Phosphoprotein</keyword>
<evidence type="ECO:0000313" key="13">
    <source>
        <dbReference type="EMBL" id="MFE9599984.1"/>
    </source>
</evidence>
<evidence type="ECO:0000259" key="10">
    <source>
        <dbReference type="PROSITE" id="PS50075"/>
    </source>
</evidence>
<feature type="region of interest" description="C-terminal hotdog fold" evidence="8">
    <location>
        <begin position="271"/>
        <end position="411"/>
    </location>
</feature>
<dbReference type="Gene3D" id="3.10.129.110">
    <property type="entry name" value="Polyketide synthase dehydratase"/>
    <property type="match status" value="2"/>
</dbReference>
<dbReference type="InterPro" id="IPR049900">
    <property type="entry name" value="PKS_mFAS_DH"/>
</dbReference>
<dbReference type="InterPro" id="IPR016039">
    <property type="entry name" value="Thiolase-like"/>
</dbReference>
<feature type="non-terminal residue" evidence="13">
    <location>
        <position position="1"/>
    </location>
</feature>
<dbReference type="Pfam" id="PF02801">
    <property type="entry name" value="Ketoacyl-synt_C"/>
    <property type="match status" value="1"/>
</dbReference>
<feature type="active site" description="Proton donor; for dehydratase activity" evidence="8">
    <location>
        <position position="2112"/>
    </location>
</feature>
<reference evidence="13 14" key="1">
    <citation type="submission" date="2024-10" db="EMBL/GenBank/DDBJ databases">
        <title>The Natural Products Discovery Center: Release of the First 8490 Sequenced Strains for Exploring Actinobacteria Biosynthetic Diversity.</title>
        <authorList>
            <person name="Kalkreuter E."/>
            <person name="Kautsar S.A."/>
            <person name="Yang D."/>
            <person name="Bader C.D."/>
            <person name="Teijaro C.N."/>
            <person name="Fluegel L."/>
            <person name="Davis C.M."/>
            <person name="Simpson J.R."/>
            <person name="Lauterbach L."/>
            <person name="Steele A.D."/>
            <person name="Gui C."/>
            <person name="Meng S."/>
            <person name="Li G."/>
            <person name="Viehrig K."/>
            <person name="Ye F."/>
            <person name="Su P."/>
            <person name="Kiefer A.F."/>
            <person name="Nichols A."/>
            <person name="Cepeda A.J."/>
            <person name="Yan W."/>
            <person name="Fan B."/>
            <person name="Jiang Y."/>
            <person name="Adhikari A."/>
            <person name="Zheng C.-J."/>
            <person name="Schuster L."/>
            <person name="Cowan T.M."/>
            <person name="Smanski M.J."/>
            <person name="Chevrette M.G."/>
            <person name="De Carvalho L.P.S."/>
            <person name="Shen B."/>
        </authorList>
    </citation>
    <scope>NUCLEOTIDE SEQUENCE [LARGE SCALE GENOMIC DNA]</scope>
    <source>
        <strain evidence="13 14">NPDC006488</strain>
    </source>
</reference>
<dbReference type="CDD" id="cd00833">
    <property type="entry name" value="PKS"/>
    <property type="match status" value="1"/>
</dbReference>
<evidence type="ECO:0000256" key="9">
    <source>
        <dbReference type="SAM" id="MobiDB-lite"/>
    </source>
</evidence>
<proteinExistence type="predicted"/>
<accession>A0ABW6M2B4</accession>
<feature type="region of interest" description="Disordered" evidence="9">
    <location>
        <begin position="2817"/>
        <end position="2836"/>
    </location>
</feature>
<feature type="region of interest" description="N-terminal hotdog fold" evidence="8">
    <location>
        <begin position="133"/>
        <end position="256"/>
    </location>
</feature>
<evidence type="ECO:0000256" key="6">
    <source>
        <dbReference type="ARBA" id="ARBA00023268"/>
    </source>
</evidence>
<feature type="region of interest" description="Disordered" evidence="9">
    <location>
        <begin position="2002"/>
        <end position="2023"/>
    </location>
</feature>
<dbReference type="Pfam" id="PF22953">
    <property type="entry name" value="SpnB_Rossmann"/>
    <property type="match status" value="2"/>
</dbReference>
<dbReference type="Gene3D" id="3.40.50.720">
    <property type="entry name" value="NAD(P)-binding Rossmann-like Domain"/>
    <property type="match status" value="2"/>
</dbReference>
<feature type="domain" description="PKS/mFAS DH" evidence="12">
    <location>
        <begin position="1909"/>
        <end position="2187"/>
    </location>
</feature>
<feature type="domain" description="Carrier" evidence="10">
    <location>
        <begin position="2691"/>
        <end position="2766"/>
    </location>
</feature>
<dbReference type="InterPro" id="IPR050091">
    <property type="entry name" value="PKS_NRPS_Biosynth_Enz"/>
</dbReference>
<dbReference type="InterPro" id="IPR020841">
    <property type="entry name" value="PKS_Beta-ketoAc_synthase_dom"/>
</dbReference>
<dbReference type="InterPro" id="IPR036736">
    <property type="entry name" value="ACP-like_sf"/>
</dbReference>
<dbReference type="SUPFAM" id="SSF55048">
    <property type="entry name" value="Probable ACP-binding domain of malonyl-CoA ACP transacylase"/>
    <property type="match status" value="1"/>
</dbReference>
<comment type="pathway">
    <text evidence="1">Antibiotic biosynthesis.</text>
</comment>
<dbReference type="PROSITE" id="PS00012">
    <property type="entry name" value="PHOSPHOPANTETHEINE"/>
    <property type="match status" value="2"/>
</dbReference>
<dbReference type="PROSITE" id="PS50075">
    <property type="entry name" value="CARRIER"/>
    <property type="match status" value="2"/>
</dbReference>
<dbReference type="Pfam" id="PF14765">
    <property type="entry name" value="PS-DH"/>
    <property type="match status" value="2"/>
</dbReference>
<feature type="domain" description="Ketosynthase family 3 (KS3)" evidence="11">
    <location>
        <begin position="1008"/>
        <end position="1434"/>
    </location>
</feature>
<dbReference type="Proteomes" id="UP001601303">
    <property type="component" value="Unassembled WGS sequence"/>
</dbReference>
<evidence type="ECO:0000256" key="1">
    <source>
        <dbReference type="ARBA" id="ARBA00004792"/>
    </source>
</evidence>
<dbReference type="PROSITE" id="PS00606">
    <property type="entry name" value="KS3_1"/>
    <property type="match status" value="1"/>
</dbReference>
<dbReference type="SMART" id="SM00823">
    <property type="entry name" value="PKS_PP"/>
    <property type="match status" value="2"/>
</dbReference>
<dbReference type="InterPro" id="IPR013968">
    <property type="entry name" value="PKS_KR"/>
</dbReference>
<evidence type="ECO:0000256" key="5">
    <source>
        <dbReference type="ARBA" id="ARBA00023194"/>
    </source>
</evidence>
<dbReference type="RefSeq" id="WP_388106209.1">
    <property type="nucleotide sequence ID" value="NZ_JBIAHM010000005.1"/>
</dbReference>
<evidence type="ECO:0000256" key="8">
    <source>
        <dbReference type="PROSITE-ProRule" id="PRU01363"/>
    </source>
</evidence>
<dbReference type="InterPro" id="IPR014030">
    <property type="entry name" value="Ketoacyl_synth_N"/>
</dbReference>
<feature type="region of interest" description="C-terminal hotdog fold" evidence="8">
    <location>
        <begin position="2051"/>
        <end position="2187"/>
    </location>
</feature>
<evidence type="ECO:0000256" key="4">
    <source>
        <dbReference type="ARBA" id="ARBA00022679"/>
    </source>
</evidence>
<dbReference type="SMART" id="SM00826">
    <property type="entry name" value="PKS_DH"/>
    <property type="match status" value="2"/>
</dbReference>
<evidence type="ECO:0000256" key="3">
    <source>
        <dbReference type="ARBA" id="ARBA00022553"/>
    </source>
</evidence>
<protein>
    <submittedName>
        <fullName evidence="13">SDR family NAD(P)-dependent oxidoreductase</fullName>
    </submittedName>
</protein>
<dbReference type="InterPro" id="IPR049551">
    <property type="entry name" value="PKS_DH_C"/>
</dbReference>
<feature type="compositionally biased region" description="Acidic residues" evidence="9">
    <location>
        <begin position="2825"/>
        <end position="2836"/>
    </location>
</feature>
<dbReference type="InterPro" id="IPR057326">
    <property type="entry name" value="KR_dom"/>
</dbReference>
<dbReference type="InterPro" id="IPR049552">
    <property type="entry name" value="PKS_DH_N"/>
</dbReference>
<dbReference type="Gene3D" id="3.30.70.3290">
    <property type="match status" value="2"/>
</dbReference>
<keyword evidence="6" id="KW-0511">Multifunctional enzyme</keyword>
<feature type="domain" description="Carrier" evidence="10">
    <location>
        <begin position="909"/>
        <end position="984"/>
    </location>
</feature>
<dbReference type="PANTHER" id="PTHR43775:SF51">
    <property type="entry name" value="INACTIVE PHENOLPHTHIOCEROL SYNTHESIS POLYKETIDE SYNTHASE TYPE I PKS1-RELATED"/>
    <property type="match status" value="1"/>
</dbReference>
<dbReference type="SMART" id="SM00822">
    <property type="entry name" value="PKS_KR"/>
    <property type="match status" value="2"/>
</dbReference>
<dbReference type="InterPro" id="IPR042104">
    <property type="entry name" value="PKS_dehydratase_sf"/>
</dbReference>
<dbReference type="InterPro" id="IPR006162">
    <property type="entry name" value="Ppantetheine_attach_site"/>
</dbReference>
<evidence type="ECO:0000313" key="14">
    <source>
        <dbReference type="Proteomes" id="UP001601303"/>
    </source>
</evidence>
<dbReference type="PANTHER" id="PTHR43775">
    <property type="entry name" value="FATTY ACID SYNTHASE"/>
    <property type="match status" value="1"/>
</dbReference>
<dbReference type="CDD" id="cd08956">
    <property type="entry name" value="KR_3_FAS_SDR_x"/>
    <property type="match status" value="2"/>
</dbReference>
<feature type="domain" description="PKS/mFAS DH" evidence="12">
    <location>
        <begin position="133"/>
        <end position="411"/>
    </location>
</feature>
<dbReference type="SMART" id="SM01294">
    <property type="entry name" value="PKS_PP_betabranch"/>
    <property type="match status" value="1"/>
</dbReference>
<evidence type="ECO:0000259" key="12">
    <source>
        <dbReference type="PROSITE" id="PS52019"/>
    </source>
</evidence>
<dbReference type="Gene3D" id="1.10.1200.10">
    <property type="entry name" value="ACP-like"/>
    <property type="match status" value="2"/>
</dbReference>
<keyword evidence="14" id="KW-1185">Reference proteome</keyword>
<dbReference type="Pfam" id="PF00550">
    <property type="entry name" value="PP-binding"/>
    <property type="match status" value="2"/>
</dbReference>
<dbReference type="Gene3D" id="3.40.47.10">
    <property type="match status" value="1"/>
</dbReference>
<gene>
    <name evidence="13" type="ORF">ACFYNQ_15595</name>
</gene>
<dbReference type="InterPro" id="IPR009081">
    <property type="entry name" value="PP-bd_ACP"/>
</dbReference>
<dbReference type="SUPFAM" id="SSF53901">
    <property type="entry name" value="Thiolase-like"/>
    <property type="match status" value="1"/>
</dbReference>
<evidence type="ECO:0000259" key="11">
    <source>
        <dbReference type="PROSITE" id="PS52004"/>
    </source>
</evidence>
<name>A0ABW6M2B4_9ACTN</name>
<comment type="caution">
    <text evidence="13">The sequence shown here is derived from an EMBL/GenBank/DDBJ whole genome shotgun (WGS) entry which is preliminary data.</text>
</comment>
<dbReference type="PROSITE" id="PS52019">
    <property type="entry name" value="PKS_MFAS_DH"/>
    <property type="match status" value="2"/>
</dbReference>
<evidence type="ECO:0000256" key="7">
    <source>
        <dbReference type="ARBA" id="ARBA00023315"/>
    </source>
</evidence>
<feature type="active site" description="Proton acceptor; for dehydratase activity" evidence="8">
    <location>
        <position position="1941"/>
    </location>
</feature>
<evidence type="ECO:0000256" key="2">
    <source>
        <dbReference type="ARBA" id="ARBA00022450"/>
    </source>
</evidence>
<dbReference type="InterPro" id="IPR014043">
    <property type="entry name" value="Acyl_transferase_dom"/>
</dbReference>
<keyword evidence="7" id="KW-0012">Acyltransferase</keyword>
<dbReference type="InterPro" id="IPR036291">
    <property type="entry name" value="NAD(P)-bd_dom_sf"/>
</dbReference>
<dbReference type="PROSITE" id="PS52004">
    <property type="entry name" value="KS3_2"/>
    <property type="match status" value="1"/>
</dbReference>
<dbReference type="Pfam" id="PF08659">
    <property type="entry name" value="KR"/>
    <property type="match status" value="2"/>
</dbReference>
<dbReference type="InterPro" id="IPR020806">
    <property type="entry name" value="PKS_PP-bd"/>
</dbReference>
<organism evidence="13 14">
    <name type="scientific">Streptomyces hokutonensis</name>
    <dbReference type="NCBI Taxonomy" id="1306990"/>
    <lineage>
        <taxon>Bacteria</taxon>
        <taxon>Bacillati</taxon>
        <taxon>Actinomycetota</taxon>
        <taxon>Actinomycetes</taxon>
        <taxon>Kitasatosporales</taxon>
        <taxon>Streptomycetaceae</taxon>
        <taxon>Streptomyces</taxon>
    </lineage>
</organism>
<feature type="region of interest" description="N-terminal hotdog fold" evidence="8">
    <location>
        <begin position="1909"/>
        <end position="2036"/>
    </location>
</feature>
<dbReference type="Pfam" id="PF00109">
    <property type="entry name" value="ketoacyl-synt"/>
    <property type="match status" value="1"/>
</dbReference>
<feature type="active site" description="Proton donor; for dehydratase activity" evidence="8">
    <location>
        <position position="332"/>
    </location>
</feature>
<dbReference type="SUPFAM" id="SSF51735">
    <property type="entry name" value="NAD(P)-binding Rossmann-fold domains"/>
    <property type="match status" value="4"/>
</dbReference>
<dbReference type="Pfam" id="PF21089">
    <property type="entry name" value="PKS_DH_N"/>
    <property type="match status" value="2"/>
</dbReference>
<dbReference type="SMART" id="SM00827">
    <property type="entry name" value="PKS_AT"/>
    <property type="match status" value="1"/>
</dbReference>
<keyword evidence="4" id="KW-0808">Transferase</keyword>
<dbReference type="SMART" id="SM00825">
    <property type="entry name" value="PKS_KS"/>
    <property type="match status" value="1"/>
</dbReference>
<dbReference type="InterPro" id="IPR020807">
    <property type="entry name" value="PKS_DH"/>
</dbReference>
<dbReference type="Pfam" id="PF16197">
    <property type="entry name" value="KAsynt_C_assoc"/>
    <property type="match status" value="1"/>
</dbReference>
<dbReference type="Pfam" id="PF00698">
    <property type="entry name" value="Acyl_transf_1"/>
    <property type="match status" value="2"/>
</dbReference>
<dbReference type="SUPFAM" id="SSF52151">
    <property type="entry name" value="FabD/lysophospholipase-like"/>
    <property type="match status" value="2"/>
</dbReference>
<feature type="active site" description="Proton acceptor; for dehydratase activity" evidence="8">
    <location>
        <position position="165"/>
    </location>
</feature>
<dbReference type="SUPFAM" id="SSF47336">
    <property type="entry name" value="ACP-like"/>
    <property type="match status" value="2"/>
</dbReference>
<dbReference type="InterPro" id="IPR032821">
    <property type="entry name" value="PKS_assoc"/>
</dbReference>
<dbReference type="InterPro" id="IPR055123">
    <property type="entry name" value="SpnB-like_Rossmann"/>
</dbReference>
<keyword evidence="2" id="KW-0596">Phosphopantetheine</keyword>
<dbReference type="InterPro" id="IPR018201">
    <property type="entry name" value="Ketoacyl_synth_AS"/>
</dbReference>
<dbReference type="InterPro" id="IPR001227">
    <property type="entry name" value="Ac_transferase_dom_sf"/>
</dbReference>
<dbReference type="InterPro" id="IPR016035">
    <property type="entry name" value="Acyl_Trfase/lysoPLipase"/>
</dbReference>
<dbReference type="InterPro" id="IPR016036">
    <property type="entry name" value="Malonyl_transacylase_ACP-bd"/>
</dbReference>
<keyword evidence="5" id="KW-0045">Antibiotic biosynthesis</keyword>